<dbReference type="EC" id="3.4.21.-" evidence="6"/>
<dbReference type="InterPro" id="IPR019533">
    <property type="entry name" value="Peptidase_S26"/>
</dbReference>
<proteinExistence type="inferred from homology"/>
<keyword evidence="6" id="KW-0496">Mitochondrion</keyword>
<dbReference type="GO" id="GO:0005743">
    <property type="term" value="C:mitochondrial inner membrane"/>
    <property type="evidence" value="ECO:0007669"/>
    <property type="project" value="UniProtKB-SubCell"/>
</dbReference>
<reference evidence="8" key="1">
    <citation type="submission" date="2021-02" db="EMBL/GenBank/DDBJ databases">
        <title>First Annotated Genome of the Yellow-green Alga Tribonema minus.</title>
        <authorList>
            <person name="Mahan K.M."/>
        </authorList>
    </citation>
    <scope>NUCLEOTIDE SEQUENCE</scope>
    <source>
        <strain evidence="8">UTEX B ZZ1240</strain>
    </source>
</reference>
<protein>
    <recommendedName>
        <fullName evidence="6">Mitochondrial inner membrane protease subunit</fullName>
        <ecNumber evidence="6">3.4.21.-</ecNumber>
    </recommendedName>
</protein>
<dbReference type="InterPro" id="IPR019756">
    <property type="entry name" value="Pept_S26A_signal_pept_1_Ser-AS"/>
</dbReference>
<organism evidence="8 9">
    <name type="scientific">Tribonema minus</name>
    <dbReference type="NCBI Taxonomy" id="303371"/>
    <lineage>
        <taxon>Eukaryota</taxon>
        <taxon>Sar</taxon>
        <taxon>Stramenopiles</taxon>
        <taxon>Ochrophyta</taxon>
        <taxon>PX clade</taxon>
        <taxon>Xanthophyceae</taxon>
        <taxon>Tribonematales</taxon>
        <taxon>Tribonemataceae</taxon>
        <taxon>Tribonema</taxon>
    </lineage>
</organism>
<dbReference type="SUPFAM" id="SSF51306">
    <property type="entry name" value="LexA/Signal peptidase"/>
    <property type="match status" value="1"/>
</dbReference>
<comment type="subcellular location">
    <subcellularLocation>
        <location evidence="6">Mitochondrion inner membrane</location>
    </subcellularLocation>
</comment>
<name>A0A836CAW9_9STRA</name>
<sequence length="151" mass="17178">MEPRYIPSLSMFPTFEVGDQLAVEKVTRYYRPYSRHDVVVFYPPEAFSLFSARGTDEALIKRIVAVEGDTVQIRGGKVYLNGQAQDEPFVTDKPEYEWGPMVVPAGKVMVLGDNRNHSLDSHIWGFLPRENVIGRAVFKYWPPWRAGAVEG</sequence>
<dbReference type="CDD" id="cd06530">
    <property type="entry name" value="S26_SPase_I"/>
    <property type="match status" value="1"/>
</dbReference>
<evidence type="ECO:0000313" key="9">
    <source>
        <dbReference type="Proteomes" id="UP000664859"/>
    </source>
</evidence>
<dbReference type="PRINTS" id="PR00727">
    <property type="entry name" value="LEADERPTASE"/>
</dbReference>
<dbReference type="GO" id="GO:0004252">
    <property type="term" value="F:serine-type endopeptidase activity"/>
    <property type="evidence" value="ECO:0007669"/>
    <property type="project" value="InterPro"/>
</dbReference>
<dbReference type="InterPro" id="IPR000223">
    <property type="entry name" value="Pept_S26A_signal_pept_1"/>
</dbReference>
<evidence type="ECO:0000256" key="5">
    <source>
        <dbReference type="PIRSR" id="PIRSR600223-1"/>
    </source>
</evidence>
<evidence type="ECO:0000256" key="1">
    <source>
        <dbReference type="ARBA" id="ARBA00000677"/>
    </source>
</evidence>
<evidence type="ECO:0000256" key="4">
    <source>
        <dbReference type="ARBA" id="ARBA00022801"/>
    </source>
</evidence>
<dbReference type="AlphaFoldDB" id="A0A836CAW9"/>
<keyword evidence="4 6" id="KW-0378">Hydrolase</keyword>
<comment type="caution">
    <text evidence="8">The sequence shown here is derived from an EMBL/GenBank/DDBJ whole genome shotgun (WGS) entry which is preliminary data.</text>
</comment>
<keyword evidence="9" id="KW-1185">Reference proteome</keyword>
<dbReference type="NCBIfam" id="TIGR02227">
    <property type="entry name" value="sigpep_I_bact"/>
    <property type="match status" value="1"/>
</dbReference>
<evidence type="ECO:0000256" key="3">
    <source>
        <dbReference type="ARBA" id="ARBA00022670"/>
    </source>
</evidence>
<dbReference type="GO" id="GO:0006465">
    <property type="term" value="P:signal peptide processing"/>
    <property type="evidence" value="ECO:0007669"/>
    <property type="project" value="InterPro"/>
</dbReference>
<evidence type="ECO:0000256" key="2">
    <source>
        <dbReference type="ARBA" id="ARBA00009370"/>
    </source>
</evidence>
<gene>
    <name evidence="8" type="ORF">JKP88DRAFT_226323</name>
</gene>
<feature type="domain" description="Peptidase S26" evidence="7">
    <location>
        <begin position="2"/>
        <end position="141"/>
    </location>
</feature>
<keyword evidence="3 6" id="KW-0645">Protease</keyword>
<evidence type="ECO:0000259" key="7">
    <source>
        <dbReference type="Pfam" id="PF10502"/>
    </source>
</evidence>
<dbReference type="PROSITE" id="PS00501">
    <property type="entry name" value="SPASE_I_1"/>
    <property type="match status" value="1"/>
</dbReference>
<dbReference type="InterPro" id="IPR036286">
    <property type="entry name" value="LexA/Signal_pep-like_sf"/>
</dbReference>
<feature type="active site" evidence="5">
    <location>
        <position position="61"/>
    </location>
</feature>
<keyword evidence="6" id="KW-0472">Membrane</keyword>
<feature type="active site" evidence="5">
    <location>
        <position position="10"/>
    </location>
</feature>
<dbReference type="PANTHER" id="PTHR43390">
    <property type="entry name" value="SIGNAL PEPTIDASE I"/>
    <property type="match status" value="1"/>
</dbReference>
<dbReference type="InterPro" id="IPR019758">
    <property type="entry name" value="Pept_S26A_signal_pept_1_CS"/>
</dbReference>
<dbReference type="Proteomes" id="UP000664859">
    <property type="component" value="Unassembled WGS sequence"/>
</dbReference>
<accession>A0A836CAW9</accession>
<dbReference type="PROSITE" id="PS00761">
    <property type="entry name" value="SPASE_I_3"/>
    <property type="match status" value="1"/>
</dbReference>
<evidence type="ECO:0000256" key="6">
    <source>
        <dbReference type="RuleBase" id="RU362041"/>
    </source>
</evidence>
<comment type="catalytic activity">
    <reaction evidence="1">
        <text>Cleavage of hydrophobic, N-terminal signal or leader sequences from secreted and periplasmic proteins.</text>
        <dbReference type="EC" id="3.4.21.89"/>
    </reaction>
</comment>
<dbReference type="Gene3D" id="2.10.109.10">
    <property type="entry name" value="Umud Fragment, subunit A"/>
    <property type="match status" value="1"/>
</dbReference>
<dbReference type="OrthoDB" id="308440at2759"/>
<dbReference type="PANTHER" id="PTHR43390:SF1">
    <property type="entry name" value="CHLOROPLAST PROCESSING PEPTIDASE"/>
    <property type="match status" value="1"/>
</dbReference>
<keyword evidence="6" id="KW-0999">Mitochondrion inner membrane</keyword>
<dbReference type="Pfam" id="PF10502">
    <property type="entry name" value="Peptidase_S26"/>
    <property type="match status" value="1"/>
</dbReference>
<dbReference type="GO" id="GO:0009003">
    <property type="term" value="F:signal peptidase activity"/>
    <property type="evidence" value="ECO:0007669"/>
    <property type="project" value="UniProtKB-EC"/>
</dbReference>
<evidence type="ECO:0000313" key="8">
    <source>
        <dbReference type="EMBL" id="KAG5177626.1"/>
    </source>
</evidence>
<dbReference type="EMBL" id="JAFCMP010000523">
    <property type="protein sequence ID" value="KAG5177626.1"/>
    <property type="molecule type" value="Genomic_DNA"/>
</dbReference>
<comment type="similarity">
    <text evidence="2 6">Belongs to the peptidase S26 family.</text>
</comment>